<dbReference type="InterPro" id="IPR027417">
    <property type="entry name" value="P-loop_NTPase"/>
</dbReference>
<dbReference type="Gene3D" id="3.40.50.300">
    <property type="entry name" value="P-loop containing nucleotide triphosphate hydrolases"/>
    <property type="match status" value="1"/>
</dbReference>
<comment type="caution">
    <text evidence="3">The sequence shown here is derived from an EMBL/GenBank/DDBJ whole genome shotgun (WGS) entry which is preliminary data.</text>
</comment>
<keyword evidence="4" id="KW-1185">Reference proteome</keyword>
<evidence type="ECO:0000313" key="3">
    <source>
        <dbReference type="EMBL" id="RYR65310.1"/>
    </source>
</evidence>
<sequence>MDEDRIGEQRTLTPPTSRSPAATATPAATGGPAVTAAPAAPLRCHRGTLLRWEAPSPRTAAGGPLRLCSDIVNGEAQLFNGQLASTVSSLQATLSGSINVTNGCCGTGLDYKIAKRIEQEGKSCVIVVNKWDTIPNKNQQTATYYEQDVREKLRILDWAPIVYSTAIAGHSVDKIIDAASEVEKERSRRLGTSILNQVVLEAVAFKPPPRTRAGKRGRVYYCTQVKGDGQFSGYSSEPPKKFQVNGSYVDFEWLPNGKLMVNLSWIQEDHGDCGVEFLILKS</sequence>
<dbReference type="Proteomes" id="UP000289738">
    <property type="component" value="Chromosome A03"/>
</dbReference>
<dbReference type="PANTHER" id="PTHR43834:SF2">
    <property type="entry name" value="GTPASE DER"/>
    <property type="match status" value="1"/>
</dbReference>
<dbReference type="InterPro" id="IPR032859">
    <property type="entry name" value="KH_dom-like"/>
</dbReference>
<feature type="region of interest" description="Disordered" evidence="1">
    <location>
        <begin position="1"/>
        <end position="35"/>
    </location>
</feature>
<evidence type="ECO:0000259" key="2">
    <source>
        <dbReference type="Pfam" id="PF14714"/>
    </source>
</evidence>
<protein>
    <recommendedName>
        <fullName evidence="2">GTPase Der C-terminal KH-domain-like domain-containing protein</fullName>
    </recommendedName>
</protein>
<dbReference type="STRING" id="3818.A0A445DQ70"/>
<dbReference type="SUPFAM" id="SSF52540">
    <property type="entry name" value="P-loop containing nucleoside triphosphate hydrolases"/>
    <property type="match status" value="1"/>
</dbReference>
<evidence type="ECO:0000313" key="4">
    <source>
        <dbReference type="Proteomes" id="UP000289738"/>
    </source>
</evidence>
<reference evidence="3 4" key="1">
    <citation type="submission" date="2019-01" db="EMBL/GenBank/DDBJ databases">
        <title>Sequencing of cultivated peanut Arachis hypogaea provides insights into genome evolution and oil improvement.</title>
        <authorList>
            <person name="Chen X."/>
        </authorList>
    </citation>
    <scope>NUCLEOTIDE SEQUENCE [LARGE SCALE GENOMIC DNA]</scope>
    <source>
        <strain evidence="4">cv. Fuhuasheng</strain>
        <tissue evidence="3">Leaves</tissue>
    </source>
</reference>
<dbReference type="GO" id="GO:0009507">
    <property type="term" value="C:chloroplast"/>
    <property type="evidence" value="ECO:0007669"/>
    <property type="project" value="TreeGrafter"/>
</dbReference>
<dbReference type="Pfam" id="PF14714">
    <property type="entry name" value="KH_dom-like"/>
    <property type="match status" value="1"/>
</dbReference>
<evidence type="ECO:0000256" key="1">
    <source>
        <dbReference type="SAM" id="MobiDB-lite"/>
    </source>
</evidence>
<dbReference type="Gene3D" id="3.30.300.20">
    <property type="match status" value="1"/>
</dbReference>
<dbReference type="InterPro" id="IPR015946">
    <property type="entry name" value="KH_dom-like_a/b"/>
</dbReference>
<organism evidence="3 4">
    <name type="scientific">Arachis hypogaea</name>
    <name type="common">Peanut</name>
    <dbReference type="NCBI Taxonomy" id="3818"/>
    <lineage>
        <taxon>Eukaryota</taxon>
        <taxon>Viridiplantae</taxon>
        <taxon>Streptophyta</taxon>
        <taxon>Embryophyta</taxon>
        <taxon>Tracheophyta</taxon>
        <taxon>Spermatophyta</taxon>
        <taxon>Magnoliopsida</taxon>
        <taxon>eudicotyledons</taxon>
        <taxon>Gunneridae</taxon>
        <taxon>Pentapetalae</taxon>
        <taxon>rosids</taxon>
        <taxon>fabids</taxon>
        <taxon>Fabales</taxon>
        <taxon>Fabaceae</taxon>
        <taxon>Papilionoideae</taxon>
        <taxon>50 kb inversion clade</taxon>
        <taxon>dalbergioids sensu lato</taxon>
        <taxon>Dalbergieae</taxon>
        <taxon>Pterocarpus clade</taxon>
        <taxon>Arachis</taxon>
    </lineage>
</organism>
<dbReference type="PANTHER" id="PTHR43834">
    <property type="entry name" value="GTPASE DER"/>
    <property type="match status" value="1"/>
</dbReference>
<feature type="domain" description="GTPase Der C-terminal KH-domain-like" evidence="2">
    <location>
        <begin position="189"/>
        <end position="226"/>
    </location>
</feature>
<accession>A0A445DQ70</accession>
<dbReference type="EMBL" id="SDMP01000003">
    <property type="protein sequence ID" value="RYR65310.1"/>
    <property type="molecule type" value="Genomic_DNA"/>
</dbReference>
<gene>
    <name evidence="3" type="ORF">Ahy_A03g011250</name>
</gene>
<name>A0A445DQ70_ARAHY</name>
<feature type="compositionally biased region" description="Low complexity" evidence="1">
    <location>
        <begin position="10"/>
        <end position="35"/>
    </location>
</feature>
<proteinExistence type="predicted"/>
<dbReference type="AlphaFoldDB" id="A0A445DQ70"/>